<proteinExistence type="predicted"/>
<gene>
    <name evidence="2" type="ORF">ACFSUL_18085</name>
</gene>
<dbReference type="Proteomes" id="UP001597506">
    <property type="component" value="Unassembled WGS sequence"/>
</dbReference>
<reference evidence="3" key="1">
    <citation type="journal article" date="2019" name="Int. J. Syst. Evol. Microbiol.">
        <title>The Global Catalogue of Microorganisms (GCM) 10K type strain sequencing project: providing services to taxonomists for standard genome sequencing and annotation.</title>
        <authorList>
            <consortium name="The Broad Institute Genomics Platform"/>
            <consortium name="The Broad Institute Genome Sequencing Center for Infectious Disease"/>
            <person name="Wu L."/>
            <person name="Ma J."/>
        </authorList>
    </citation>
    <scope>NUCLEOTIDE SEQUENCE [LARGE SCALE GENOMIC DNA]</scope>
    <source>
        <strain evidence="3">KCTC 3913</strain>
    </source>
</reference>
<dbReference type="EMBL" id="JBHUMF010000031">
    <property type="protein sequence ID" value="MFD2682651.1"/>
    <property type="molecule type" value="Genomic_DNA"/>
</dbReference>
<dbReference type="Pfam" id="PF02538">
    <property type="entry name" value="Hydantoinase_B"/>
    <property type="match status" value="1"/>
</dbReference>
<dbReference type="InterPro" id="IPR003692">
    <property type="entry name" value="Hydantoinase_B"/>
</dbReference>
<keyword evidence="3" id="KW-1185">Reference proteome</keyword>
<sequence>MKLKTIDEITTSTLNRVDYDPVTAEVVQMRLVNIVGEMATTLKRTSGSPILTEAQDFCTAIFDEENEHIAFSGYVITHIGSSVEGVKSIPNYYDMESIKPGDHFIVNDPHTAGALHQGDVAIISPLFYKDEFIGWSFSNAHIADIGGMSPGGWAPVARDVYSEALRFVPTRLVSEGKYNYELFNLIRSNVRLPETVVNDIKSLIAANNVSQRRVTELIDQIGLEEYRKYCKVNKALSEKQMCEKISKIPNGIFQTEDWVEYDGYGDNKLVRVSCTLTVKDSSLHFDFSDTDPQLDAFINAGSGVMLGIVNGLMMIGLAFDIPINAGILRPIEIELGEPGTVVNPTVPAPVSCGHMEGGLGAGRALWEGMVQALQRSEDPAIRERTAALSHYSWPGNSWVGLDKAGNYTAFAVLDCGSGGLGGQSIGDGLDISCHEVMLGNSIPDVEINEGLYPMLYLWRSLNYGSGGHGFNRGGQGIDIAWIPYGTEALSGTLENAMAEIPSRGVLGGYPGATNLYKVHRDANAQSYIESNNRMPKLAELGDEEILPNHATNIKLSENDVFRQLTGGGGGYGDPLFRGIHKVAKDVADGYITQETAKIVYGVLIDSLNEADIEGTEALRTKMLSDRIGKPVTYLEKNHTEFGLISQDNALKCACCQASLSTTEENWREKVETKEYPLADRLKSLNIEIQERKQADLFLEESYCPSCGVLIETAIRKNG</sequence>
<dbReference type="InterPro" id="IPR045079">
    <property type="entry name" value="Oxoprolinase-like"/>
</dbReference>
<evidence type="ECO:0000313" key="3">
    <source>
        <dbReference type="Proteomes" id="UP001597506"/>
    </source>
</evidence>
<protein>
    <submittedName>
        <fullName evidence="2">Hydantoinase B/oxoprolinase family protein</fullName>
    </submittedName>
</protein>
<comment type="caution">
    <text evidence="2">The sequence shown here is derived from an EMBL/GenBank/DDBJ whole genome shotgun (WGS) entry which is preliminary data.</text>
</comment>
<feature type="domain" description="Hydantoinase B/oxoprolinase" evidence="1">
    <location>
        <begin position="20"/>
        <end position="574"/>
    </location>
</feature>
<evidence type="ECO:0000313" key="2">
    <source>
        <dbReference type="EMBL" id="MFD2682651.1"/>
    </source>
</evidence>
<evidence type="ECO:0000259" key="1">
    <source>
        <dbReference type="Pfam" id="PF02538"/>
    </source>
</evidence>
<organism evidence="2 3">
    <name type="scientific">Bacillus seohaeanensis</name>
    <dbReference type="NCBI Taxonomy" id="284580"/>
    <lineage>
        <taxon>Bacteria</taxon>
        <taxon>Bacillati</taxon>
        <taxon>Bacillota</taxon>
        <taxon>Bacilli</taxon>
        <taxon>Bacillales</taxon>
        <taxon>Bacillaceae</taxon>
        <taxon>Bacillus</taxon>
    </lineage>
</organism>
<accession>A0ABW5RX96</accession>
<dbReference type="PANTHER" id="PTHR11365">
    <property type="entry name" value="5-OXOPROLINASE RELATED"/>
    <property type="match status" value="1"/>
</dbReference>
<dbReference type="PANTHER" id="PTHR11365:SF23">
    <property type="entry name" value="HYPOTHETICAL 5-OXOPROLINASE (EUROFUNG)-RELATED"/>
    <property type="match status" value="1"/>
</dbReference>
<name>A0ABW5RX96_9BACI</name>
<dbReference type="RefSeq" id="WP_377937293.1">
    <property type="nucleotide sequence ID" value="NZ_JBHUMF010000031.1"/>
</dbReference>